<evidence type="ECO:0000256" key="1">
    <source>
        <dbReference type="ARBA" id="ARBA00022837"/>
    </source>
</evidence>
<dbReference type="PROSITE" id="PS00018">
    <property type="entry name" value="EF_HAND_1"/>
    <property type="match status" value="1"/>
</dbReference>
<name>A0A5N5TE99_9CRUS</name>
<dbReference type="EMBL" id="SEYY01005180">
    <property type="protein sequence ID" value="KAB7503435.1"/>
    <property type="molecule type" value="Genomic_DNA"/>
</dbReference>
<dbReference type="AlphaFoldDB" id="A0A5N5TE99"/>
<dbReference type="Gene3D" id="1.10.238.10">
    <property type="entry name" value="EF-hand"/>
    <property type="match status" value="2"/>
</dbReference>
<protein>
    <submittedName>
        <fullName evidence="5">Epidermal growth factor receptor substrate 15-like 1</fullName>
    </submittedName>
</protein>
<dbReference type="Pfam" id="PF12763">
    <property type="entry name" value="EH"/>
    <property type="match status" value="2"/>
</dbReference>
<dbReference type="PANTHER" id="PTHR11216:SF174">
    <property type="entry name" value="GH06923P"/>
    <property type="match status" value="1"/>
</dbReference>
<dbReference type="Proteomes" id="UP000326759">
    <property type="component" value="Unassembled WGS sequence"/>
</dbReference>
<dbReference type="OrthoDB" id="524326at2759"/>
<dbReference type="PROSITE" id="PS50031">
    <property type="entry name" value="EH"/>
    <property type="match status" value="2"/>
</dbReference>
<feature type="domain" description="EH" evidence="3">
    <location>
        <begin position="13"/>
        <end position="113"/>
    </location>
</feature>
<dbReference type="InterPro" id="IPR002048">
    <property type="entry name" value="EF_hand_dom"/>
</dbReference>
<dbReference type="GO" id="GO:0016197">
    <property type="term" value="P:endosomal transport"/>
    <property type="evidence" value="ECO:0007669"/>
    <property type="project" value="TreeGrafter"/>
</dbReference>
<reference evidence="5 6" key="1">
    <citation type="journal article" date="2019" name="PLoS Biol.">
        <title>Sex chromosomes control vertical transmission of feminizing Wolbachia symbionts in an isopod.</title>
        <authorList>
            <person name="Becking T."/>
            <person name="Chebbi M.A."/>
            <person name="Giraud I."/>
            <person name="Moumen B."/>
            <person name="Laverre T."/>
            <person name="Caubet Y."/>
            <person name="Peccoud J."/>
            <person name="Gilbert C."/>
            <person name="Cordaux R."/>
        </authorList>
    </citation>
    <scope>NUCLEOTIDE SEQUENCE [LARGE SCALE GENOMIC DNA]</scope>
    <source>
        <strain evidence="5">ANa2</strain>
        <tissue evidence="5">Whole body excluding digestive tract and cuticle</tissue>
    </source>
</reference>
<feature type="domain" description="EH" evidence="3">
    <location>
        <begin position="142"/>
        <end position="204"/>
    </location>
</feature>
<dbReference type="SUPFAM" id="SSF47473">
    <property type="entry name" value="EF-hand"/>
    <property type="match status" value="2"/>
</dbReference>
<accession>A0A5N5TE99</accession>
<proteinExistence type="predicted"/>
<dbReference type="GO" id="GO:0005509">
    <property type="term" value="F:calcium ion binding"/>
    <property type="evidence" value="ECO:0007669"/>
    <property type="project" value="InterPro"/>
</dbReference>
<feature type="domain" description="EF-hand" evidence="4">
    <location>
        <begin position="174"/>
        <end position="209"/>
    </location>
</feature>
<evidence type="ECO:0000256" key="2">
    <source>
        <dbReference type="SAM" id="MobiDB-lite"/>
    </source>
</evidence>
<keyword evidence="6" id="KW-1185">Reference proteome</keyword>
<keyword evidence="1" id="KW-0106">Calcium</keyword>
<dbReference type="GO" id="GO:0005886">
    <property type="term" value="C:plasma membrane"/>
    <property type="evidence" value="ECO:0007669"/>
    <property type="project" value="TreeGrafter"/>
</dbReference>
<evidence type="ECO:0000313" key="6">
    <source>
        <dbReference type="Proteomes" id="UP000326759"/>
    </source>
</evidence>
<comment type="caution">
    <text evidence="5">The sequence shown here is derived from an EMBL/GenBank/DDBJ whole genome shotgun (WGS) entry which is preliminary data.</text>
</comment>
<dbReference type="InterPro" id="IPR000261">
    <property type="entry name" value="EH_dom"/>
</dbReference>
<dbReference type="GO" id="GO:0005737">
    <property type="term" value="C:cytoplasm"/>
    <property type="evidence" value="ECO:0007669"/>
    <property type="project" value="TreeGrafter"/>
</dbReference>
<gene>
    <name evidence="5" type="ORF">Anas_11140</name>
</gene>
<feature type="compositionally biased region" description="Pro residues" evidence="2">
    <location>
        <begin position="105"/>
        <end position="124"/>
    </location>
</feature>
<dbReference type="InterPro" id="IPR018247">
    <property type="entry name" value="EF_Hand_1_Ca_BS"/>
</dbReference>
<organism evidence="5 6">
    <name type="scientific">Armadillidium nasatum</name>
    <dbReference type="NCBI Taxonomy" id="96803"/>
    <lineage>
        <taxon>Eukaryota</taxon>
        <taxon>Metazoa</taxon>
        <taxon>Ecdysozoa</taxon>
        <taxon>Arthropoda</taxon>
        <taxon>Crustacea</taxon>
        <taxon>Multicrustacea</taxon>
        <taxon>Malacostraca</taxon>
        <taxon>Eumalacostraca</taxon>
        <taxon>Peracarida</taxon>
        <taxon>Isopoda</taxon>
        <taxon>Oniscidea</taxon>
        <taxon>Crinocheta</taxon>
        <taxon>Armadillidiidae</taxon>
        <taxon>Armadillidium</taxon>
    </lineage>
</organism>
<evidence type="ECO:0000259" key="3">
    <source>
        <dbReference type="PROSITE" id="PS50031"/>
    </source>
</evidence>
<dbReference type="PROSITE" id="PS50222">
    <property type="entry name" value="EF_HAND_2"/>
    <property type="match status" value="1"/>
</dbReference>
<dbReference type="CDD" id="cd00052">
    <property type="entry name" value="EH"/>
    <property type="match status" value="2"/>
</dbReference>
<dbReference type="GO" id="GO:0006897">
    <property type="term" value="P:endocytosis"/>
    <property type="evidence" value="ECO:0007669"/>
    <property type="project" value="TreeGrafter"/>
</dbReference>
<dbReference type="SMART" id="SM00027">
    <property type="entry name" value="EH"/>
    <property type="match status" value="2"/>
</dbReference>
<dbReference type="PANTHER" id="PTHR11216">
    <property type="entry name" value="EH DOMAIN"/>
    <property type="match status" value="1"/>
</dbReference>
<feature type="region of interest" description="Disordered" evidence="2">
    <location>
        <begin position="100"/>
        <end position="124"/>
    </location>
</feature>
<keyword evidence="5" id="KW-0675">Receptor</keyword>
<evidence type="ECO:0000313" key="5">
    <source>
        <dbReference type="EMBL" id="KAB7503435.1"/>
    </source>
</evidence>
<dbReference type="InterPro" id="IPR011992">
    <property type="entry name" value="EF-hand-dom_pair"/>
</dbReference>
<sequence length="210" mass="22665">MISTVFCRVAGDHFQLFELWYHKLDPKNLGSIPAGPAASFLKKSGLNENILSRIWDISDPGGKGYLDKAGLFVALKLVALVQNGKEPSIANISFITSPPNMGEAPPHPPPPLSKSPGPPLVPAPPAPTTVNSAGVWTITPADRARYDQIFNSLGPEANKIHGNKVRGVMLNSKLSTDILGKIWDLADMDKDGNLDKVEFSIILHKENLIS</sequence>
<evidence type="ECO:0000259" key="4">
    <source>
        <dbReference type="PROSITE" id="PS50222"/>
    </source>
</evidence>